<dbReference type="EMBL" id="JBHSMU010000004">
    <property type="protein sequence ID" value="MFC5458961.1"/>
    <property type="molecule type" value="Genomic_DNA"/>
</dbReference>
<feature type="domain" description="TssC1 C-terminal" evidence="2">
    <location>
        <begin position="387"/>
        <end position="497"/>
    </location>
</feature>
<protein>
    <submittedName>
        <fullName evidence="3">Type VI secretion system contractile sheath large subunit</fullName>
    </submittedName>
</protein>
<dbReference type="RefSeq" id="WP_379780327.1">
    <property type="nucleotide sequence ID" value="NZ_JBHSMU010000004.1"/>
</dbReference>
<keyword evidence="4" id="KW-1185">Reference proteome</keyword>
<proteinExistence type="predicted"/>
<evidence type="ECO:0000259" key="2">
    <source>
        <dbReference type="Pfam" id="PF18945"/>
    </source>
</evidence>
<reference evidence="4" key="1">
    <citation type="journal article" date="2019" name="Int. J. Syst. Evol. Microbiol.">
        <title>The Global Catalogue of Microorganisms (GCM) 10K type strain sequencing project: providing services to taxonomists for standard genome sequencing and annotation.</title>
        <authorList>
            <consortium name="The Broad Institute Genomics Platform"/>
            <consortium name="The Broad Institute Genome Sequencing Center for Infectious Disease"/>
            <person name="Wu L."/>
            <person name="Ma J."/>
        </authorList>
    </citation>
    <scope>NUCLEOTIDE SEQUENCE [LARGE SCALE GENOMIC DNA]</scope>
    <source>
        <strain evidence="4">KACC 12649</strain>
    </source>
</reference>
<organism evidence="3 4">
    <name type="scientific">Massilia niabensis</name>
    <dbReference type="NCBI Taxonomy" id="544910"/>
    <lineage>
        <taxon>Bacteria</taxon>
        <taxon>Pseudomonadati</taxon>
        <taxon>Pseudomonadota</taxon>
        <taxon>Betaproteobacteria</taxon>
        <taxon>Burkholderiales</taxon>
        <taxon>Oxalobacteraceae</taxon>
        <taxon>Telluria group</taxon>
        <taxon>Massilia</taxon>
    </lineage>
</organism>
<comment type="caution">
    <text evidence="3">The sequence shown here is derived from an EMBL/GenBank/DDBJ whole genome shotgun (WGS) entry which is preliminary data.</text>
</comment>
<accession>A0ABW0L2D9</accession>
<dbReference type="InterPro" id="IPR044032">
    <property type="entry name" value="TssC1_C"/>
</dbReference>
<evidence type="ECO:0000313" key="3">
    <source>
        <dbReference type="EMBL" id="MFC5458961.1"/>
    </source>
</evidence>
<dbReference type="NCBIfam" id="TIGR03355">
    <property type="entry name" value="VI_chp_2"/>
    <property type="match status" value="1"/>
</dbReference>
<dbReference type="Pfam" id="PF18945">
    <property type="entry name" value="VipB_2"/>
    <property type="match status" value="1"/>
</dbReference>
<feature type="domain" description="TssC1 N-terminal" evidence="1">
    <location>
        <begin position="76"/>
        <end position="377"/>
    </location>
</feature>
<name>A0ABW0L2D9_9BURK</name>
<evidence type="ECO:0000259" key="1">
    <source>
        <dbReference type="Pfam" id="PF05943"/>
    </source>
</evidence>
<dbReference type="PANTHER" id="PTHR35565">
    <property type="entry name" value="CYTOPLASMIC PROTEIN-RELATED"/>
    <property type="match status" value="1"/>
</dbReference>
<dbReference type="Pfam" id="PF05943">
    <property type="entry name" value="VipB"/>
    <property type="match status" value="1"/>
</dbReference>
<dbReference type="PANTHER" id="PTHR35565:SF3">
    <property type="entry name" value="TYPE VI SECRETION SYSTEM SHEATH PROTEIN TSSC1"/>
    <property type="match status" value="1"/>
</dbReference>
<dbReference type="InterPro" id="IPR044031">
    <property type="entry name" value="TssC1_N"/>
</dbReference>
<dbReference type="InterPro" id="IPR010269">
    <property type="entry name" value="T6SS_TssC-like"/>
</dbReference>
<gene>
    <name evidence="3" type="primary">tssC</name>
    <name evidence="3" type="ORF">ACFPN5_03970</name>
</gene>
<sequence length="503" mass="55719">MAAILQEAQNPSLAAAAPAPALELDNGLLDQIVEQSRVAASPSEHERARDLISELVTQVMSGTMVVSNNLSAMIDARLAELDQMISTQLSAVMHAPEFQKMERSWTGLQYLVKNSSTSSGLQIRMLNASKRELVKDFQAALEFDQSSLFKKVYEEEFGTFGGAPYGALVGDFEMSRQPEDMYFLEQMSHVAAASHAPFITSAAPELFGVDSFGDLGKPRDLAKVFDTVEYAKWKAFRESEDSRYVGLTLPRFLGRLPYNPIDGMTTEGFNYVEDVDGTDHSKYLWCNASYAFASKLTRAFEDYGWCAAIRGVEGGGLVENLPTHTFKTDEGEVALKCPTEVAITDRREKELSDLGFISLVHCKNTSYAAFFGAQSAQKAKKYANEAANANAMLSSQLQYIFAVSRIAHYMKAMMRDKIGSFAAASNVEDYLNRWLTQYVLLDDNASQEQKAQFPLREASVQVSEVPGRPGCYRAVSFLRPHFQLDELSVSLRLVAELPQSTKS</sequence>
<evidence type="ECO:0000313" key="4">
    <source>
        <dbReference type="Proteomes" id="UP001596050"/>
    </source>
</evidence>
<dbReference type="Proteomes" id="UP001596050">
    <property type="component" value="Unassembled WGS sequence"/>
</dbReference>